<name>K9UDY8_CHAP6</name>
<dbReference type="KEGG" id="cmp:Cha6605_1486"/>
<dbReference type="STRING" id="1173020.Cha6605_1486"/>
<evidence type="ECO:0000313" key="5">
    <source>
        <dbReference type="EMBL" id="AFY92651.1"/>
    </source>
</evidence>
<feature type="domain" description="HTH araC/xylS-type" evidence="4">
    <location>
        <begin position="200"/>
        <end position="298"/>
    </location>
</feature>
<organism evidence="5 6">
    <name type="scientific">Chamaesiphon minutus (strain ATCC 27169 / PCC 6605)</name>
    <dbReference type="NCBI Taxonomy" id="1173020"/>
    <lineage>
        <taxon>Bacteria</taxon>
        <taxon>Bacillati</taxon>
        <taxon>Cyanobacteriota</taxon>
        <taxon>Cyanophyceae</taxon>
        <taxon>Gomontiellales</taxon>
        <taxon>Chamaesiphonaceae</taxon>
        <taxon>Chamaesiphon</taxon>
    </lineage>
</organism>
<evidence type="ECO:0000256" key="2">
    <source>
        <dbReference type="ARBA" id="ARBA00023125"/>
    </source>
</evidence>
<evidence type="ECO:0000256" key="3">
    <source>
        <dbReference type="ARBA" id="ARBA00023163"/>
    </source>
</evidence>
<dbReference type="GO" id="GO:0003700">
    <property type="term" value="F:DNA-binding transcription factor activity"/>
    <property type="evidence" value="ECO:0007669"/>
    <property type="project" value="InterPro"/>
</dbReference>
<dbReference type="EMBL" id="CP003600">
    <property type="protein sequence ID" value="AFY92651.1"/>
    <property type="molecule type" value="Genomic_DNA"/>
</dbReference>
<dbReference type="HOGENOM" id="CLU_000445_88_4_3"/>
<dbReference type="OrthoDB" id="516605at2"/>
<keyword evidence="3" id="KW-0804">Transcription</keyword>
<dbReference type="AlphaFoldDB" id="K9UDY8"/>
<gene>
    <name evidence="5" type="ORF">Cha6605_1486</name>
</gene>
<dbReference type="SUPFAM" id="SSF46689">
    <property type="entry name" value="Homeodomain-like"/>
    <property type="match status" value="2"/>
</dbReference>
<proteinExistence type="predicted"/>
<dbReference type="Proteomes" id="UP000010366">
    <property type="component" value="Chromosome"/>
</dbReference>
<dbReference type="PROSITE" id="PS01124">
    <property type="entry name" value="HTH_ARAC_FAMILY_2"/>
    <property type="match status" value="1"/>
</dbReference>
<dbReference type="eggNOG" id="COG4977">
    <property type="taxonomic scope" value="Bacteria"/>
</dbReference>
<accession>K9UDY8</accession>
<sequence length="300" mass="35045">MLSKSEQPSLIFGNRNSDLSQLLPKKPLLSSHKLEWKGTFLEYHRQSTWETPYFSSTYHSIIINNSPQIPIWRWSGDRKLHQQFDKGDITIFPAHTKNKQSWDREWEFFLLCLEPRFMTQIAYESTGMESIEILPRFATPDPLIYQCCLGLISELKSGELCCHLYVEHLISALSIHLIRQYCTKNQSLRDPNGLSKSKLQQAISYINEHLTEDLSLKDIAKVVGMSPFYFTSLFKQSTGMTAYQYVIYLRIERAKQLLRTQELSIAEVSERVGFSSQSHFSNIFRKHTNKTPKMYQRDTK</sequence>
<dbReference type="PANTHER" id="PTHR46796">
    <property type="entry name" value="HTH-TYPE TRANSCRIPTIONAL ACTIVATOR RHAS-RELATED"/>
    <property type="match status" value="1"/>
</dbReference>
<dbReference type="InterPro" id="IPR018060">
    <property type="entry name" value="HTH_AraC"/>
</dbReference>
<evidence type="ECO:0000256" key="1">
    <source>
        <dbReference type="ARBA" id="ARBA00023015"/>
    </source>
</evidence>
<evidence type="ECO:0000313" key="6">
    <source>
        <dbReference type="Proteomes" id="UP000010366"/>
    </source>
</evidence>
<dbReference type="InterPro" id="IPR009057">
    <property type="entry name" value="Homeodomain-like_sf"/>
</dbReference>
<keyword evidence="6" id="KW-1185">Reference proteome</keyword>
<dbReference type="InterPro" id="IPR018062">
    <property type="entry name" value="HTH_AraC-typ_CS"/>
</dbReference>
<dbReference type="Gene3D" id="1.10.10.60">
    <property type="entry name" value="Homeodomain-like"/>
    <property type="match status" value="2"/>
</dbReference>
<dbReference type="PROSITE" id="PS00041">
    <property type="entry name" value="HTH_ARAC_FAMILY_1"/>
    <property type="match status" value="1"/>
</dbReference>
<dbReference type="InterPro" id="IPR020449">
    <property type="entry name" value="Tscrpt_reg_AraC-type_HTH"/>
</dbReference>
<dbReference type="GO" id="GO:0043565">
    <property type="term" value="F:sequence-specific DNA binding"/>
    <property type="evidence" value="ECO:0007669"/>
    <property type="project" value="InterPro"/>
</dbReference>
<keyword evidence="2 5" id="KW-0238">DNA-binding</keyword>
<dbReference type="PANTHER" id="PTHR46796:SF6">
    <property type="entry name" value="ARAC SUBFAMILY"/>
    <property type="match status" value="1"/>
</dbReference>
<dbReference type="Pfam" id="PF12833">
    <property type="entry name" value="HTH_18"/>
    <property type="match status" value="1"/>
</dbReference>
<evidence type="ECO:0000259" key="4">
    <source>
        <dbReference type="PROSITE" id="PS01124"/>
    </source>
</evidence>
<protein>
    <submittedName>
        <fullName evidence="5">Transcriptional regulator containing an amidase domain and an AraC-type DNA-binding HTH domain</fullName>
    </submittedName>
</protein>
<keyword evidence="1" id="KW-0805">Transcription regulation</keyword>
<dbReference type="RefSeq" id="WP_015158830.1">
    <property type="nucleotide sequence ID" value="NC_019697.1"/>
</dbReference>
<reference evidence="5 6" key="1">
    <citation type="submission" date="2012-05" db="EMBL/GenBank/DDBJ databases">
        <title>Finished chromosome of genome of Chamaesiphon sp. PCC 6605.</title>
        <authorList>
            <consortium name="US DOE Joint Genome Institute"/>
            <person name="Gugger M."/>
            <person name="Coursin T."/>
            <person name="Rippka R."/>
            <person name="Tandeau De Marsac N."/>
            <person name="Huntemann M."/>
            <person name="Wei C.-L."/>
            <person name="Han J."/>
            <person name="Detter J.C."/>
            <person name="Han C."/>
            <person name="Tapia R."/>
            <person name="Chen A."/>
            <person name="Kyrpides N."/>
            <person name="Mavromatis K."/>
            <person name="Markowitz V."/>
            <person name="Szeto E."/>
            <person name="Ivanova N."/>
            <person name="Pagani I."/>
            <person name="Pati A."/>
            <person name="Goodwin L."/>
            <person name="Nordberg H.P."/>
            <person name="Cantor M.N."/>
            <person name="Hua S.X."/>
            <person name="Woyke T."/>
            <person name="Kerfeld C.A."/>
        </authorList>
    </citation>
    <scope>NUCLEOTIDE SEQUENCE [LARGE SCALE GENOMIC DNA]</scope>
    <source>
        <strain evidence="6">ATCC 27169 / PCC 6605</strain>
    </source>
</reference>
<dbReference type="InterPro" id="IPR050204">
    <property type="entry name" value="AraC_XylS_family_regulators"/>
</dbReference>
<dbReference type="SMART" id="SM00342">
    <property type="entry name" value="HTH_ARAC"/>
    <property type="match status" value="1"/>
</dbReference>
<dbReference type="PRINTS" id="PR00032">
    <property type="entry name" value="HTHARAC"/>
</dbReference>